<evidence type="ECO:0000313" key="11">
    <source>
        <dbReference type="EMBL" id="KEY64122.1"/>
    </source>
</evidence>
<dbReference type="Pfam" id="PF00069">
    <property type="entry name" value="Pkinase"/>
    <property type="match status" value="1"/>
</dbReference>
<feature type="compositionally biased region" description="Low complexity" evidence="9">
    <location>
        <begin position="659"/>
        <end position="698"/>
    </location>
</feature>
<keyword evidence="3" id="KW-0808">Transferase</keyword>
<dbReference type="PROSITE" id="PS00108">
    <property type="entry name" value="PROTEIN_KINASE_ST"/>
    <property type="match status" value="1"/>
</dbReference>
<protein>
    <recommendedName>
        <fullName evidence="1">non-specific serine/threonine protein kinase</fullName>
        <ecNumber evidence="1">2.7.11.1</ecNumber>
    </recommendedName>
</protein>
<evidence type="ECO:0000259" key="10">
    <source>
        <dbReference type="PROSITE" id="PS50011"/>
    </source>
</evidence>
<dbReference type="CDD" id="cd00180">
    <property type="entry name" value="PKc"/>
    <property type="match status" value="1"/>
</dbReference>
<dbReference type="OrthoDB" id="248923at2759"/>
<dbReference type="InterPro" id="IPR050660">
    <property type="entry name" value="NEK_Ser/Thr_kinase"/>
</dbReference>
<evidence type="ECO:0000256" key="7">
    <source>
        <dbReference type="ARBA" id="ARBA00047899"/>
    </source>
</evidence>
<dbReference type="InterPro" id="IPR000719">
    <property type="entry name" value="Prot_kinase_dom"/>
</dbReference>
<dbReference type="GO" id="GO:0005524">
    <property type="term" value="F:ATP binding"/>
    <property type="evidence" value="ECO:0007669"/>
    <property type="project" value="UniProtKB-KW"/>
</dbReference>
<evidence type="ECO:0000256" key="2">
    <source>
        <dbReference type="ARBA" id="ARBA00022527"/>
    </source>
</evidence>
<evidence type="ECO:0000256" key="8">
    <source>
        <dbReference type="ARBA" id="ARBA00048679"/>
    </source>
</evidence>
<evidence type="ECO:0000313" key="12">
    <source>
        <dbReference type="Proteomes" id="UP000028045"/>
    </source>
</evidence>
<dbReference type="GO" id="GO:0004674">
    <property type="term" value="F:protein serine/threonine kinase activity"/>
    <property type="evidence" value="ECO:0007669"/>
    <property type="project" value="UniProtKB-KW"/>
</dbReference>
<keyword evidence="5" id="KW-0418">Kinase</keyword>
<dbReference type="SUPFAM" id="SSF56112">
    <property type="entry name" value="Protein kinase-like (PK-like)"/>
    <property type="match status" value="1"/>
</dbReference>
<evidence type="ECO:0000256" key="1">
    <source>
        <dbReference type="ARBA" id="ARBA00012513"/>
    </source>
</evidence>
<dbReference type="Proteomes" id="UP000028045">
    <property type="component" value="Unassembled WGS sequence"/>
</dbReference>
<dbReference type="Gene3D" id="1.10.510.10">
    <property type="entry name" value="Transferase(Phosphotransferase) domain 1"/>
    <property type="match status" value="1"/>
</dbReference>
<sequence>MVDRNHRWTTVGNAFSTRPLGRLWEAEQEIKDRETIASWGDDAQWPSIDKPLLSSADAKRFDARLVKLDDLGHGAFGHVDKVALGSVLLARKRITRRRGFTFDDLRQEGLTMRKLNHRHVVRLVATYAPRAHELCLLIWPAAVCNLSVLLEDVEALRLGEGDRTDILDRFAALDITDLTAIEPATQDQRLDVPGTCPLEVLRSVVGCVARALSYCHANQVRHLDIKPSNILLKPGSVYLADFGISRDVSGQDQTTTDSVPGTERWRAPELYGDNGSSMQLSDIYSLGLVLLNVATVLYKGRLSEFEDALSYSSRLSRTEQLKIREDKLQRFVDNLTAYALVTPPFMFTYEGQETVRPRPLLSLISRTLAANPRSRPSADRIDEKLSILGGIHQIYHGECCKRPISWVEDKWDRKFAGLLATQHENERLRKRVQELEGKDKTYEVRVEKARRSRDDEVAALQARLKEAEDKVRRLEQEQTVHRKSTGRQPAAFSRAKQDNAGPCAGVGLGLTKTRSSPSTPAGRPPLQASSRSARRFTSETNITGAAQNASTANYFPNGTNARLREDFPESRAKTLSNMVGYALRSRGSKSMLPVPKTPSRTGTPTLNRDQSFTDSSMASSIFSRHSVETVSTPQENSPALHGTGKAADDECDPQWGSLPCSPSAARRRPSTTAATAIPVGPGSSLASRSPLSVSSLRPQRSDLSGEEVLGQETTLLPPVPSMPKSMSWAEVVSRERGHRQASIGDKLVKVGVQ</sequence>
<gene>
    <name evidence="11" type="ORF">S7711_07467</name>
</gene>
<dbReference type="AlphaFoldDB" id="A0A084AFP3"/>
<feature type="compositionally biased region" description="Polar residues" evidence="9">
    <location>
        <begin position="598"/>
        <end position="637"/>
    </location>
</feature>
<dbReference type="InterPro" id="IPR008271">
    <property type="entry name" value="Ser/Thr_kinase_AS"/>
</dbReference>
<dbReference type="HOGENOM" id="CLU_017099_0_0_1"/>
<evidence type="ECO:0000256" key="6">
    <source>
        <dbReference type="ARBA" id="ARBA00022840"/>
    </source>
</evidence>
<dbReference type="PROSITE" id="PS50011">
    <property type="entry name" value="PROTEIN_KINASE_DOM"/>
    <property type="match status" value="1"/>
</dbReference>
<proteinExistence type="predicted"/>
<dbReference type="EC" id="2.7.11.1" evidence="1"/>
<dbReference type="EMBL" id="KL648752">
    <property type="protein sequence ID" value="KEY64122.1"/>
    <property type="molecule type" value="Genomic_DNA"/>
</dbReference>
<accession>A0A084AFP3</accession>
<feature type="region of interest" description="Disordered" evidence="9">
    <location>
        <begin position="587"/>
        <end position="724"/>
    </location>
</feature>
<comment type="catalytic activity">
    <reaction evidence="8">
        <text>L-seryl-[protein] + ATP = O-phospho-L-seryl-[protein] + ADP + H(+)</text>
        <dbReference type="Rhea" id="RHEA:17989"/>
        <dbReference type="Rhea" id="RHEA-COMP:9863"/>
        <dbReference type="Rhea" id="RHEA-COMP:11604"/>
        <dbReference type="ChEBI" id="CHEBI:15378"/>
        <dbReference type="ChEBI" id="CHEBI:29999"/>
        <dbReference type="ChEBI" id="CHEBI:30616"/>
        <dbReference type="ChEBI" id="CHEBI:83421"/>
        <dbReference type="ChEBI" id="CHEBI:456216"/>
        <dbReference type="EC" id="2.7.11.1"/>
    </reaction>
</comment>
<reference evidence="11 12" key="1">
    <citation type="journal article" date="2014" name="BMC Genomics">
        <title>Comparative genome sequencing reveals chemotype-specific gene clusters in the toxigenic black mold Stachybotrys.</title>
        <authorList>
            <person name="Semeiks J."/>
            <person name="Borek D."/>
            <person name="Otwinowski Z."/>
            <person name="Grishin N.V."/>
        </authorList>
    </citation>
    <scope>NUCLEOTIDE SEQUENCE [LARGE SCALE GENOMIC DNA]</scope>
    <source>
        <strain evidence="12">CBS 109288 / IBT 7711</strain>
    </source>
</reference>
<keyword evidence="6" id="KW-0067">ATP-binding</keyword>
<dbReference type="InterPro" id="IPR011009">
    <property type="entry name" value="Kinase-like_dom_sf"/>
</dbReference>
<evidence type="ECO:0000256" key="9">
    <source>
        <dbReference type="SAM" id="MobiDB-lite"/>
    </source>
</evidence>
<keyword evidence="4" id="KW-0547">Nucleotide-binding</keyword>
<keyword evidence="2" id="KW-0723">Serine/threonine-protein kinase</keyword>
<comment type="catalytic activity">
    <reaction evidence="7">
        <text>L-threonyl-[protein] + ATP = O-phospho-L-threonyl-[protein] + ADP + H(+)</text>
        <dbReference type="Rhea" id="RHEA:46608"/>
        <dbReference type="Rhea" id="RHEA-COMP:11060"/>
        <dbReference type="Rhea" id="RHEA-COMP:11605"/>
        <dbReference type="ChEBI" id="CHEBI:15378"/>
        <dbReference type="ChEBI" id="CHEBI:30013"/>
        <dbReference type="ChEBI" id="CHEBI:30616"/>
        <dbReference type="ChEBI" id="CHEBI:61977"/>
        <dbReference type="ChEBI" id="CHEBI:456216"/>
        <dbReference type="EC" id="2.7.11.1"/>
    </reaction>
</comment>
<keyword evidence="12" id="KW-1185">Reference proteome</keyword>
<dbReference type="PANTHER" id="PTHR43671:SF98">
    <property type="entry name" value="SERINE_THREONINE-PROTEIN KINASE NEK11"/>
    <property type="match status" value="1"/>
</dbReference>
<dbReference type="PANTHER" id="PTHR43671">
    <property type="entry name" value="SERINE/THREONINE-PROTEIN KINASE NEK"/>
    <property type="match status" value="1"/>
</dbReference>
<dbReference type="SMART" id="SM00220">
    <property type="entry name" value="S_TKc"/>
    <property type="match status" value="1"/>
</dbReference>
<evidence type="ECO:0000256" key="4">
    <source>
        <dbReference type="ARBA" id="ARBA00022741"/>
    </source>
</evidence>
<evidence type="ECO:0000256" key="5">
    <source>
        <dbReference type="ARBA" id="ARBA00022777"/>
    </source>
</evidence>
<dbReference type="Gene3D" id="3.30.200.20">
    <property type="entry name" value="Phosphorylase Kinase, domain 1"/>
    <property type="match status" value="1"/>
</dbReference>
<name>A0A084AFP3_STACB</name>
<feature type="region of interest" description="Disordered" evidence="9">
    <location>
        <begin position="475"/>
        <end position="535"/>
    </location>
</feature>
<organism evidence="11 12">
    <name type="scientific">Stachybotrys chartarum (strain CBS 109288 / IBT 7711)</name>
    <name type="common">Toxic black mold</name>
    <name type="synonym">Stilbospora chartarum</name>
    <dbReference type="NCBI Taxonomy" id="1280523"/>
    <lineage>
        <taxon>Eukaryota</taxon>
        <taxon>Fungi</taxon>
        <taxon>Dikarya</taxon>
        <taxon>Ascomycota</taxon>
        <taxon>Pezizomycotina</taxon>
        <taxon>Sordariomycetes</taxon>
        <taxon>Hypocreomycetidae</taxon>
        <taxon>Hypocreales</taxon>
        <taxon>Stachybotryaceae</taxon>
        <taxon>Stachybotrys</taxon>
    </lineage>
</organism>
<feature type="domain" description="Protein kinase" evidence="10">
    <location>
        <begin position="65"/>
        <end position="395"/>
    </location>
</feature>
<evidence type="ECO:0000256" key="3">
    <source>
        <dbReference type="ARBA" id="ARBA00022679"/>
    </source>
</evidence>